<dbReference type="AlphaFoldDB" id="A0A9J6GB60"/>
<feature type="region of interest" description="Disordered" evidence="1">
    <location>
        <begin position="217"/>
        <end position="321"/>
    </location>
</feature>
<gene>
    <name evidence="2" type="ORF">HPB48_000477</name>
</gene>
<evidence type="ECO:0000256" key="1">
    <source>
        <dbReference type="SAM" id="MobiDB-lite"/>
    </source>
</evidence>
<keyword evidence="3" id="KW-1185">Reference proteome</keyword>
<dbReference type="VEuPathDB" id="VectorBase:HLOH_048945"/>
<evidence type="ECO:0000313" key="2">
    <source>
        <dbReference type="EMBL" id="KAH9372645.1"/>
    </source>
</evidence>
<organism evidence="2 3">
    <name type="scientific">Haemaphysalis longicornis</name>
    <name type="common">Bush tick</name>
    <dbReference type="NCBI Taxonomy" id="44386"/>
    <lineage>
        <taxon>Eukaryota</taxon>
        <taxon>Metazoa</taxon>
        <taxon>Ecdysozoa</taxon>
        <taxon>Arthropoda</taxon>
        <taxon>Chelicerata</taxon>
        <taxon>Arachnida</taxon>
        <taxon>Acari</taxon>
        <taxon>Parasitiformes</taxon>
        <taxon>Ixodida</taxon>
        <taxon>Ixodoidea</taxon>
        <taxon>Ixodidae</taxon>
        <taxon>Haemaphysalinae</taxon>
        <taxon>Haemaphysalis</taxon>
    </lineage>
</organism>
<reference evidence="2 3" key="1">
    <citation type="journal article" date="2020" name="Cell">
        <title>Large-Scale Comparative Analyses of Tick Genomes Elucidate Their Genetic Diversity and Vector Capacities.</title>
        <authorList>
            <consortium name="Tick Genome and Microbiome Consortium (TIGMIC)"/>
            <person name="Jia N."/>
            <person name="Wang J."/>
            <person name="Shi W."/>
            <person name="Du L."/>
            <person name="Sun Y."/>
            <person name="Zhan W."/>
            <person name="Jiang J.F."/>
            <person name="Wang Q."/>
            <person name="Zhang B."/>
            <person name="Ji P."/>
            <person name="Bell-Sakyi L."/>
            <person name="Cui X.M."/>
            <person name="Yuan T.T."/>
            <person name="Jiang B.G."/>
            <person name="Yang W.F."/>
            <person name="Lam T.T."/>
            <person name="Chang Q.C."/>
            <person name="Ding S.J."/>
            <person name="Wang X.J."/>
            <person name="Zhu J.G."/>
            <person name="Ruan X.D."/>
            <person name="Zhao L."/>
            <person name="Wei J.T."/>
            <person name="Ye R.Z."/>
            <person name="Que T.C."/>
            <person name="Du C.H."/>
            <person name="Zhou Y.H."/>
            <person name="Cheng J.X."/>
            <person name="Dai P.F."/>
            <person name="Guo W.B."/>
            <person name="Han X.H."/>
            <person name="Huang E.J."/>
            <person name="Li L.F."/>
            <person name="Wei W."/>
            <person name="Gao Y.C."/>
            <person name="Liu J.Z."/>
            <person name="Shao H.Z."/>
            <person name="Wang X."/>
            <person name="Wang C.C."/>
            <person name="Yang T.C."/>
            <person name="Huo Q.B."/>
            <person name="Li W."/>
            <person name="Chen H.Y."/>
            <person name="Chen S.E."/>
            <person name="Zhou L.G."/>
            <person name="Ni X.B."/>
            <person name="Tian J.H."/>
            <person name="Sheng Y."/>
            <person name="Liu T."/>
            <person name="Pan Y.S."/>
            <person name="Xia L.Y."/>
            <person name="Li J."/>
            <person name="Zhao F."/>
            <person name="Cao W.C."/>
        </authorList>
    </citation>
    <scope>NUCLEOTIDE SEQUENCE [LARGE SCALE GENOMIC DNA]</scope>
    <source>
        <strain evidence="2">HaeL-2018</strain>
    </source>
</reference>
<name>A0A9J6GB60_HAELO</name>
<evidence type="ECO:0000313" key="3">
    <source>
        <dbReference type="Proteomes" id="UP000821853"/>
    </source>
</evidence>
<dbReference type="OrthoDB" id="6504620at2759"/>
<comment type="caution">
    <text evidence="2">The sequence shown here is derived from an EMBL/GenBank/DDBJ whole genome shotgun (WGS) entry which is preliminary data.</text>
</comment>
<protein>
    <submittedName>
        <fullName evidence="2">Uncharacterized protein</fullName>
    </submittedName>
</protein>
<accession>A0A9J6GB60</accession>
<dbReference type="Proteomes" id="UP000821853">
    <property type="component" value="Chromosome 4"/>
</dbReference>
<proteinExistence type="predicted"/>
<sequence length="321" mass="34807">MASAMHIEVDGEEVDPALCTRANGWKTVWEKLNKSLAPHGTGSEAAKATPDFIEDTSCSSKTGVDGAERTKRPPIHEGRLLKNSRMPELPRGHMKIVVRPRGGLCVSEVTRVELSRALAAAAQVAAKEAREDVVCPNGHQKILVISNPRRENAGRYAAVECIDVRGTAYEVSTYEAAPYGTVKGVIRGIPLEDTAMDIQQQVVQDYNPTALQANRIGRSRRWSSRLPERKSQDMSDSFRPFGNAVGKESTRDDKNEDEAGSVEVLQFGPQRSDGSRSMAPTRSADGRRAQPLPIASRVRGGGSGRRGAPAQKMAQSSKPPL</sequence>
<dbReference type="EMBL" id="JABSTR010000006">
    <property type="protein sequence ID" value="KAH9372645.1"/>
    <property type="molecule type" value="Genomic_DNA"/>
</dbReference>